<keyword evidence="2" id="KW-1185">Reference proteome</keyword>
<protein>
    <submittedName>
        <fullName evidence="1">Uncharacterized protein</fullName>
    </submittedName>
</protein>
<organism evidence="1 2">
    <name type="scientific">Culex pipiens pipiens</name>
    <name type="common">Northern house mosquito</name>
    <dbReference type="NCBI Taxonomy" id="38569"/>
    <lineage>
        <taxon>Eukaryota</taxon>
        <taxon>Metazoa</taxon>
        <taxon>Ecdysozoa</taxon>
        <taxon>Arthropoda</taxon>
        <taxon>Hexapoda</taxon>
        <taxon>Insecta</taxon>
        <taxon>Pterygota</taxon>
        <taxon>Neoptera</taxon>
        <taxon>Endopterygota</taxon>
        <taxon>Diptera</taxon>
        <taxon>Nematocera</taxon>
        <taxon>Culicoidea</taxon>
        <taxon>Culicidae</taxon>
        <taxon>Culicinae</taxon>
        <taxon>Culicini</taxon>
        <taxon>Culex</taxon>
        <taxon>Culex</taxon>
    </lineage>
</organism>
<reference evidence="1 2" key="1">
    <citation type="submission" date="2024-05" db="EMBL/GenBank/DDBJ databases">
        <title>Culex pipiens pipiens assembly and annotation.</title>
        <authorList>
            <person name="Alout H."/>
            <person name="Durand T."/>
        </authorList>
    </citation>
    <scope>NUCLEOTIDE SEQUENCE [LARGE SCALE GENOMIC DNA]</scope>
    <source>
        <strain evidence="1">HA-2024</strain>
        <tissue evidence="1">Whole body</tissue>
    </source>
</reference>
<gene>
    <name evidence="1" type="ORF">pipiens_004525</name>
</gene>
<comment type="caution">
    <text evidence="1">The sequence shown here is derived from an EMBL/GenBank/DDBJ whole genome shotgun (WGS) entry which is preliminary data.</text>
</comment>
<evidence type="ECO:0000313" key="1">
    <source>
        <dbReference type="EMBL" id="KAL1376061.1"/>
    </source>
</evidence>
<evidence type="ECO:0000313" key="2">
    <source>
        <dbReference type="Proteomes" id="UP001562425"/>
    </source>
</evidence>
<dbReference type="AlphaFoldDB" id="A0ABD1CI43"/>
<dbReference type="Proteomes" id="UP001562425">
    <property type="component" value="Unassembled WGS sequence"/>
</dbReference>
<proteinExistence type="predicted"/>
<accession>A0ABD1CI43</accession>
<sequence length="78" mass="8927">MAIIIAAQVDNVIRIDGIPHFLQCQTGSSSENRFKLCKVHQEASIFTHPRVHDSESGTRHWHLLDEWFQAVEDGVFLL</sequence>
<name>A0ABD1CI43_CULPP</name>
<dbReference type="EMBL" id="JBEHCU010011959">
    <property type="protein sequence ID" value="KAL1376061.1"/>
    <property type="molecule type" value="Genomic_DNA"/>
</dbReference>